<feature type="chain" id="PRO_5013340250" evidence="1">
    <location>
        <begin position="20"/>
        <end position="154"/>
    </location>
</feature>
<dbReference type="InterPro" id="IPR053147">
    <property type="entry name" value="Hsp_HslJ-like"/>
</dbReference>
<evidence type="ECO:0000313" key="4">
    <source>
        <dbReference type="Proteomes" id="UP000187181"/>
    </source>
</evidence>
<evidence type="ECO:0000313" key="3">
    <source>
        <dbReference type="EMBL" id="SIT93510.1"/>
    </source>
</evidence>
<protein>
    <submittedName>
        <fullName evidence="3">Heat shock protein HslJ</fullName>
    </submittedName>
</protein>
<evidence type="ECO:0000256" key="1">
    <source>
        <dbReference type="SAM" id="SignalP"/>
    </source>
</evidence>
<dbReference type="RefSeq" id="WP_076670550.1">
    <property type="nucleotide sequence ID" value="NZ_FTPP01000003.1"/>
</dbReference>
<organism evidence="3 4">
    <name type="scientific">Pontibacter indicus</name>
    <dbReference type="NCBI Taxonomy" id="1317125"/>
    <lineage>
        <taxon>Bacteria</taxon>
        <taxon>Pseudomonadati</taxon>
        <taxon>Bacteroidota</taxon>
        <taxon>Cytophagia</taxon>
        <taxon>Cytophagales</taxon>
        <taxon>Hymenobacteraceae</taxon>
        <taxon>Pontibacter</taxon>
    </lineage>
</organism>
<reference evidence="4" key="1">
    <citation type="submission" date="2017-01" db="EMBL/GenBank/DDBJ databases">
        <authorList>
            <person name="Varghese N."/>
            <person name="Submissions S."/>
        </authorList>
    </citation>
    <scope>NUCLEOTIDE SEQUENCE [LARGE SCALE GENOMIC DNA]</scope>
    <source>
        <strain evidence="4">LP100</strain>
    </source>
</reference>
<dbReference type="Proteomes" id="UP000187181">
    <property type="component" value="Unassembled WGS sequence"/>
</dbReference>
<evidence type="ECO:0000259" key="2">
    <source>
        <dbReference type="Pfam" id="PF03724"/>
    </source>
</evidence>
<feature type="signal peptide" evidence="1">
    <location>
        <begin position="1"/>
        <end position="19"/>
    </location>
</feature>
<dbReference type="STRING" id="1317125.SAMN05444128_3031"/>
<dbReference type="PANTHER" id="PTHR35535:SF1">
    <property type="entry name" value="HEAT SHOCK PROTEIN HSLJ"/>
    <property type="match status" value="1"/>
</dbReference>
<dbReference type="InterPro" id="IPR005184">
    <property type="entry name" value="DUF306_Meta_HslJ"/>
</dbReference>
<keyword evidence="4" id="KW-1185">Reference proteome</keyword>
<dbReference type="Gene3D" id="2.40.128.270">
    <property type="match status" value="1"/>
</dbReference>
<dbReference type="AlphaFoldDB" id="A0A1R3XNI0"/>
<name>A0A1R3XNI0_9BACT</name>
<dbReference type="PANTHER" id="PTHR35535">
    <property type="entry name" value="HEAT SHOCK PROTEIN HSLJ"/>
    <property type="match status" value="1"/>
</dbReference>
<keyword evidence="3" id="KW-0346">Stress response</keyword>
<accession>A0A1R3XNI0</accession>
<dbReference type="OrthoDB" id="5348860at2"/>
<gene>
    <name evidence="3" type="ORF">SAMN05444128_3031</name>
</gene>
<keyword evidence="1" id="KW-0732">Signal</keyword>
<feature type="domain" description="DUF306" evidence="2">
    <location>
        <begin position="36"/>
        <end position="142"/>
    </location>
</feature>
<dbReference type="InterPro" id="IPR038670">
    <property type="entry name" value="HslJ-like_sf"/>
</dbReference>
<dbReference type="Pfam" id="PF03724">
    <property type="entry name" value="META"/>
    <property type="match status" value="1"/>
</dbReference>
<sequence length="154" mass="17332">MKKMLRSSWLLLLFVCLGACNLSQKNKQYGVVGDTELQSSYWVLLSLQGQEFDDNPENQTAYIRFEVDGNELTGFTGCNRLTGRYSLRNGSLQLSNLATTRAMCPIIEQENLMMAVLEKADSYEIAGDVLTLFRQKTAVATFRTSSEPNMPDVR</sequence>
<proteinExistence type="predicted"/>
<dbReference type="EMBL" id="FTPP01000003">
    <property type="protein sequence ID" value="SIT93510.1"/>
    <property type="molecule type" value="Genomic_DNA"/>
</dbReference>